<dbReference type="InterPro" id="IPR041471">
    <property type="entry name" value="UvrB_inter"/>
</dbReference>
<protein>
    <recommendedName>
        <fullName evidence="12 13">Transcription-repair-coupling factor</fullName>
        <shortName evidence="13">TRCF</shortName>
        <ecNumber evidence="13">3.6.4.-</ecNumber>
    </recommendedName>
</protein>
<dbReference type="PANTHER" id="PTHR47964:SF1">
    <property type="entry name" value="ATP-DEPENDENT DNA HELICASE HOMOLOG RECG, CHLOROPLASTIC"/>
    <property type="match status" value="1"/>
</dbReference>
<dbReference type="EC" id="3.6.4.-" evidence="13"/>
<dbReference type="Gene3D" id="2.40.10.170">
    <property type="match status" value="1"/>
</dbReference>
<evidence type="ECO:0000256" key="12">
    <source>
        <dbReference type="ARBA" id="ARBA00070128"/>
    </source>
</evidence>
<dbReference type="InterPro" id="IPR036101">
    <property type="entry name" value="CarD-like/TRCF_RID_sf"/>
</dbReference>
<keyword evidence="5 13" id="KW-0378">Hydrolase</keyword>
<comment type="function">
    <text evidence="13">Couples transcription and DNA repair by recognizing RNA polymerase (RNAP) stalled at DNA lesions. Mediates ATP-dependent release of RNAP and its truncated transcript from the DNA, and recruitment of nucleotide excision repair machinery to the damaged site.</text>
</comment>
<keyword evidence="8 13" id="KW-0238">DNA-binding</keyword>
<evidence type="ECO:0000256" key="13">
    <source>
        <dbReference type="HAMAP-Rule" id="MF_00969"/>
    </source>
</evidence>
<dbReference type="Pfam" id="PF03461">
    <property type="entry name" value="TRCF"/>
    <property type="match status" value="1"/>
</dbReference>
<comment type="similarity">
    <text evidence="11 13">In the C-terminal section; belongs to the helicase family. RecG subfamily.</text>
</comment>
<dbReference type="GO" id="GO:0003678">
    <property type="term" value="F:DNA helicase activity"/>
    <property type="evidence" value="ECO:0007669"/>
    <property type="project" value="TreeGrafter"/>
</dbReference>
<evidence type="ECO:0000256" key="7">
    <source>
        <dbReference type="ARBA" id="ARBA00022840"/>
    </source>
</evidence>
<dbReference type="FunFam" id="3.40.50.300:FF:000546">
    <property type="entry name" value="Transcription-repair-coupling factor"/>
    <property type="match status" value="1"/>
</dbReference>
<keyword evidence="4 13" id="KW-0227">DNA damage</keyword>
<dbReference type="Pfam" id="PF02559">
    <property type="entry name" value="CarD_TRCF_RID"/>
    <property type="match status" value="1"/>
</dbReference>
<evidence type="ECO:0000256" key="4">
    <source>
        <dbReference type="ARBA" id="ARBA00022763"/>
    </source>
</evidence>
<feature type="domain" description="Helicase C-terminal" evidence="15">
    <location>
        <begin position="796"/>
        <end position="950"/>
    </location>
</feature>
<evidence type="ECO:0000256" key="6">
    <source>
        <dbReference type="ARBA" id="ARBA00022806"/>
    </source>
</evidence>
<keyword evidence="2 13" id="KW-0963">Cytoplasm</keyword>
<dbReference type="Gene3D" id="3.40.50.11180">
    <property type="match status" value="1"/>
</dbReference>
<dbReference type="GO" id="GO:0003684">
    <property type="term" value="F:damaged DNA binding"/>
    <property type="evidence" value="ECO:0007669"/>
    <property type="project" value="InterPro"/>
</dbReference>
<dbReference type="GO" id="GO:0005524">
    <property type="term" value="F:ATP binding"/>
    <property type="evidence" value="ECO:0007669"/>
    <property type="project" value="UniProtKB-UniRule"/>
</dbReference>
<dbReference type="Proteomes" id="UP000886758">
    <property type="component" value="Unassembled WGS sequence"/>
</dbReference>
<comment type="subcellular location">
    <subcellularLocation>
        <location evidence="1 13">Cytoplasm</location>
    </subcellularLocation>
</comment>
<dbReference type="Gene3D" id="3.30.2060.10">
    <property type="entry name" value="Penicillin-binding protein 1b domain"/>
    <property type="match status" value="1"/>
</dbReference>
<comment type="caution">
    <text evidence="16">The sequence shown here is derived from an EMBL/GenBank/DDBJ whole genome shotgun (WGS) entry which is preliminary data.</text>
</comment>
<dbReference type="InterPro" id="IPR037235">
    <property type="entry name" value="TRCF-like_C_D7"/>
</dbReference>
<evidence type="ECO:0000256" key="5">
    <source>
        <dbReference type="ARBA" id="ARBA00022801"/>
    </source>
</evidence>
<evidence type="ECO:0000259" key="14">
    <source>
        <dbReference type="PROSITE" id="PS51192"/>
    </source>
</evidence>
<evidence type="ECO:0000256" key="1">
    <source>
        <dbReference type="ARBA" id="ARBA00004496"/>
    </source>
</evidence>
<dbReference type="SUPFAM" id="SSF141259">
    <property type="entry name" value="CarD-like"/>
    <property type="match status" value="1"/>
</dbReference>
<sequence>MNLLDYLCQKESVSSVITSDRIKIGGTTDAWNMMLMACDFYQGNASVFVVLPNLYLAQNYYDELIAFMPEEDVLFFPSDELVSAEMIAATGDFLFERIQTLYTLLEGRKKMVVTNLHGAIKYELPLSCWQNNIFKLKQNDSVSIAELLKRLVRLGYEAVYTITKTGEFAHRGSIVDIFPLGQSDPIRLDFFGDEIDTIKTFNMETQRSKDSMSEITILPVTEFMYDEADFKSAKEKILRFTDQFSLSPIEEEMLTKDLFSLENHQNLTSLSRYLMFFSPKNNLLFDFVKEKRIYWVDPVKSKEAYDHLLLDLNEYCGRIGGYMLAHMNLFSAFEFALQQANVQIEGLRSLGGLDRKFYVRQAPFYRANPQAVLDDFKRYKDNKIVLLAYSNEERFKNLKDLALDQGLFLIALEDLSQVRYGQINGVYQHVPSFDLPDEDLLLLNDANLYETNAQPRKARYKSIYKNAIKISKYDELEIGDYVVHYDHGIGKYLGIKTIENNGIKRDFLYMMYAKGSALYIPLEQISSIMKYASKDVEGVLLHEIGSTVWAKTKARVRKRVHDISEKLIALYAARQNAKGFEFEEDTPEQAQFEADFEYELTPDQKTAIEAVKKDMESARPMDRLICGDVGYGKTEVAMRAAFKAVYGGKQVCVLAPTTILSQQHYETFRKRMTDYGIRVELLNRFIPLAKQHKIINDVATGGVDVLIGTHRVLSSEIRYKDLGLLIVDEEQRFGVTHKEKIKELKVNVDCITLSATPIPRTLQMSVMGLKDLSMIETPPKNRYPIQTYVLERNDRIITDAIEREMARKGQVFYLYNRVETIEQMADHLHTLVPEARICVGHGKLNKDQLENRIRDFIEKKYDILLCTTIIETGIDMPDTNTLIIHSADQLGLSQLYQIRGRVGRSNKIAYAYLMYEPRKLLTKEAEKRLETIKEFNELGSGFKIAMRDLSIRGSGDLLGEEQSGFVESVGLDMYLKILDEEIHHLTEEKEKQDPTLALPLFDRTIAKDYIENEDVRIEIHKKIDRLNSLAALKELKEELTDRFGQLPADLNGYLYEKLLKNNCKTVGIYKMDQSDSTCFDFVFSKDSSNKWDGNVLFQALHGFSRLKLSYKNSEIHLLAAIQNDKVACFQEICFYFDRILAKRP</sequence>
<dbReference type="GO" id="GO:0000716">
    <property type="term" value="P:transcription-coupled nucleotide-excision repair, DNA damage recognition"/>
    <property type="evidence" value="ECO:0007669"/>
    <property type="project" value="UniProtKB-UniRule"/>
</dbReference>
<dbReference type="InterPro" id="IPR014001">
    <property type="entry name" value="Helicase_ATP-bd"/>
</dbReference>
<dbReference type="InterPro" id="IPR047112">
    <property type="entry name" value="RecG/Mfd"/>
</dbReference>
<dbReference type="PROSITE" id="PS51194">
    <property type="entry name" value="HELICASE_CTER"/>
    <property type="match status" value="1"/>
</dbReference>
<evidence type="ECO:0000256" key="2">
    <source>
        <dbReference type="ARBA" id="ARBA00022490"/>
    </source>
</evidence>
<accession>A0A9D1KJA1</accession>
<dbReference type="Pfam" id="PF00270">
    <property type="entry name" value="DEAD"/>
    <property type="match status" value="1"/>
</dbReference>
<dbReference type="GO" id="GO:0006355">
    <property type="term" value="P:regulation of DNA-templated transcription"/>
    <property type="evidence" value="ECO:0007669"/>
    <property type="project" value="UniProtKB-UniRule"/>
</dbReference>
<dbReference type="Gene3D" id="3.40.50.300">
    <property type="entry name" value="P-loop containing nucleotide triphosphate hydrolases"/>
    <property type="match status" value="2"/>
</dbReference>
<proteinExistence type="inferred from homology"/>
<name>A0A9D1KJA1_9MOLU</name>
<dbReference type="PROSITE" id="PS51192">
    <property type="entry name" value="HELICASE_ATP_BIND_1"/>
    <property type="match status" value="1"/>
</dbReference>
<dbReference type="EMBL" id="DVLF01000042">
    <property type="protein sequence ID" value="HIT49638.1"/>
    <property type="molecule type" value="Genomic_DNA"/>
</dbReference>
<dbReference type="Pfam" id="PF17757">
    <property type="entry name" value="UvrB_inter"/>
    <property type="match status" value="1"/>
</dbReference>
<dbReference type="SMART" id="SM00487">
    <property type="entry name" value="DEXDc"/>
    <property type="match status" value="1"/>
</dbReference>
<evidence type="ECO:0000256" key="9">
    <source>
        <dbReference type="ARBA" id="ARBA00023204"/>
    </source>
</evidence>
<dbReference type="PANTHER" id="PTHR47964">
    <property type="entry name" value="ATP-DEPENDENT DNA HELICASE HOMOLOG RECG, CHLOROPLASTIC"/>
    <property type="match status" value="1"/>
</dbReference>
<dbReference type="InterPro" id="IPR004576">
    <property type="entry name" value="Mfd"/>
</dbReference>
<dbReference type="CDD" id="cd17991">
    <property type="entry name" value="DEXHc_TRCF"/>
    <property type="match status" value="1"/>
</dbReference>
<evidence type="ECO:0000313" key="16">
    <source>
        <dbReference type="EMBL" id="HIT49638.1"/>
    </source>
</evidence>
<dbReference type="InterPro" id="IPR011545">
    <property type="entry name" value="DEAD/DEAH_box_helicase_dom"/>
</dbReference>
<evidence type="ECO:0000256" key="11">
    <source>
        <dbReference type="ARBA" id="ARBA00061399"/>
    </source>
</evidence>
<dbReference type="InterPro" id="IPR003711">
    <property type="entry name" value="CarD-like/TRCF_RID"/>
</dbReference>
<dbReference type="InterPro" id="IPR005118">
    <property type="entry name" value="TRCF_C"/>
</dbReference>
<dbReference type="NCBIfam" id="TIGR00580">
    <property type="entry name" value="mfd"/>
    <property type="match status" value="1"/>
</dbReference>
<reference evidence="16" key="2">
    <citation type="journal article" date="2021" name="PeerJ">
        <title>Extensive microbial diversity within the chicken gut microbiome revealed by metagenomics and culture.</title>
        <authorList>
            <person name="Gilroy R."/>
            <person name="Ravi A."/>
            <person name="Getino M."/>
            <person name="Pursley I."/>
            <person name="Horton D.L."/>
            <person name="Alikhan N.F."/>
            <person name="Baker D."/>
            <person name="Gharbi K."/>
            <person name="Hall N."/>
            <person name="Watson M."/>
            <person name="Adriaenssens E.M."/>
            <person name="Foster-Nyarko E."/>
            <person name="Jarju S."/>
            <person name="Secka A."/>
            <person name="Antonio M."/>
            <person name="Oren A."/>
            <person name="Chaudhuri R.R."/>
            <person name="La Ragione R."/>
            <person name="Hildebrand F."/>
            <person name="Pallen M.J."/>
        </authorList>
    </citation>
    <scope>NUCLEOTIDE SEQUENCE</scope>
    <source>
        <strain evidence="16">ChiW17-6978</strain>
    </source>
</reference>
<evidence type="ECO:0000256" key="3">
    <source>
        <dbReference type="ARBA" id="ARBA00022741"/>
    </source>
</evidence>
<dbReference type="GO" id="GO:0016787">
    <property type="term" value="F:hydrolase activity"/>
    <property type="evidence" value="ECO:0007669"/>
    <property type="project" value="UniProtKB-KW"/>
</dbReference>
<gene>
    <name evidence="13 16" type="primary">mfd</name>
    <name evidence="16" type="ORF">IAD46_01295</name>
</gene>
<dbReference type="GO" id="GO:0005737">
    <property type="term" value="C:cytoplasm"/>
    <property type="evidence" value="ECO:0007669"/>
    <property type="project" value="UniProtKB-SubCell"/>
</dbReference>
<dbReference type="SUPFAM" id="SSF143517">
    <property type="entry name" value="TRCF domain-like"/>
    <property type="match status" value="1"/>
</dbReference>
<dbReference type="InterPro" id="IPR027417">
    <property type="entry name" value="P-loop_NTPase"/>
</dbReference>
<reference evidence="16" key="1">
    <citation type="submission" date="2020-10" db="EMBL/GenBank/DDBJ databases">
        <authorList>
            <person name="Gilroy R."/>
        </authorList>
    </citation>
    <scope>NUCLEOTIDE SEQUENCE</scope>
    <source>
        <strain evidence="16">ChiW17-6978</strain>
    </source>
</reference>
<evidence type="ECO:0000313" key="17">
    <source>
        <dbReference type="Proteomes" id="UP000886758"/>
    </source>
</evidence>
<dbReference type="SMART" id="SM00490">
    <property type="entry name" value="HELICc"/>
    <property type="match status" value="1"/>
</dbReference>
<dbReference type="SMART" id="SM00982">
    <property type="entry name" value="TRCF"/>
    <property type="match status" value="1"/>
</dbReference>
<dbReference type="InterPro" id="IPR001650">
    <property type="entry name" value="Helicase_C-like"/>
</dbReference>
<keyword evidence="3 13" id="KW-0547">Nucleotide-binding</keyword>
<organism evidence="16 17">
    <name type="scientific">Candidatus Pelethenecus faecipullorum</name>
    <dbReference type="NCBI Taxonomy" id="2840900"/>
    <lineage>
        <taxon>Bacteria</taxon>
        <taxon>Bacillati</taxon>
        <taxon>Mycoplasmatota</taxon>
        <taxon>Mollicutes</taxon>
        <taxon>Candidatus Pelethenecus</taxon>
    </lineage>
</organism>
<dbReference type="SUPFAM" id="SSF52540">
    <property type="entry name" value="P-loop containing nucleoside triphosphate hydrolases"/>
    <property type="match status" value="3"/>
</dbReference>
<dbReference type="HAMAP" id="MF_00969">
    <property type="entry name" value="TRCF"/>
    <property type="match status" value="1"/>
</dbReference>
<feature type="domain" description="Helicase ATP-binding" evidence="14">
    <location>
        <begin position="614"/>
        <end position="775"/>
    </location>
</feature>
<dbReference type="Gene3D" id="3.90.1150.50">
    <property type="entry name" value="Transcription-repair-coupling factor, D7 domain"/>
    <property type="match status" value="1"/>
</dbReference>
<keyword evidence="7 13" id="KW-0067">ATP-binding</keyword>
<dbReference type="Pfam" id="PF00271">
    <property type="entry name" value="Helicase_C"/>
    <property type="match status" value="1"/>
</dbReference>
<evidence type="ECO:0000259" key="15">
    <source>
        <dbReference type="PROSITE" id="PS51194"/>
    </source>
</evidence>
<keyword evidence="6" id="KW-0347">Helicase</keyword>
<dbReference type="SMART" id="SM01058">
    <property type="entry name" value="CarD_TRCF"/>
    <property type="match status" value="1"/>
</dbReference>
<evidence type="ECO:0000256" key="10">
    <source>
        <dbReference type="ARBA" id="ARBA00061104"/>
    </source>
</evidence>
<comment type="similarity">
    <text evidence="10 13">In the N-terminal section; belongs to the UvrB family.</text>
</comment>
<evidence type="ECO:0000256" key="8">
    <source>
        <dbReference type="ARBA" id="ARBA00023125"/>
    </source>
</evidence>
<dbReference type="AlphaFoldDB" id="A0A9D1KJA1"/>
<keyword evidence="9 13" id="KW-0234">DNA repair</keyword>